<accession>A0A183CXY7</accession>
<protein>
    <submittedName>
        <fullName evidence="4">CHDNT domain-containing protein</fullName>
    </submittedName>
</protein>
<dbReference type="Proteomes" id="UP000271098">
    <property type="component" value="Unassembled WGS sequence"/>
</dbReference>
<feature type="compositionally biased region" description="Acidic residues" evidence="1">
    <location>
        <begin position="21"/>
        <end position="42"/>
    </location>
</feature>
<reference evidence="2 3" key="2">
    <citation type="submission" date="2018-11" db="EMBL/GenBank/DDBJ databases">
        <authorList>
            <consortium name="Pathogen Informatics"/>
        </authorList>
    </citation>
    <scope>NUCLEOTIDE SEQUENCE [LARGE SCALE GENOMIC DNA]</scope>
</reference>
<evidence type="ECO:0000313" key="4">
    <source>
        <dbReference type="WBParaSite" id="GPUH_0000133001-mRNA-1"/>
    </source>
</evidence>
<evidence type="ECO:0000313" key="2">
    <source>
        <dbReference type="EMBL" id="VDK29818.1"/>
    </source>
</evidence>
<dbReference type="AlphaFoldDB" id="A0A183CXY7"/>
<feature type="compositionally biased region" description="Basic residues" evidence="1">
    <location>
        <begin position="8"/>
        <end position="18"/>
    </location>
</feature>
<reference evidence="4" key="1">
    <citation type="submission" date="2016-06" db="UniProtKB">
        <authorList>
            <consortium name="WormBaseParasite"/>
        </authorList>
    </citation>
    <scope>IDENTIFICATION</scope>
</reference>
<keyword evidence="3" id="KW-1185">Reference proteome</keyword>
<feature type="compositionally biased region" description="Basic residues" evidence="1">
    <location>
        <begin position="48"/>
        <end position="61"/>
    </location>
</feature>
<dbReference type="EMBL" id="UYRT01001560">
    <property type="protein sequence ID" value="VDK29818.1"/>
    <property type="molecule type" value="Genomic_DNA"/>
</dbReference>
<evidence type="ECO:0000313" key="3">
    <source>
        <dbReference type="Proteomes" id="UP000271098"/>
    </source>
</evidence>
<organism evidence="4">
    <name type="scientific">Gongylonema pulchrum</name>
    <dbReference type="NCBI Taxonomy" id="637853"/>
    <lineage>
        <taxon>Eukaryota</taxon>
        <taxon>Metazoa</taxon>
        <taxon>Ecdysozoa</taxon>
        <taxon>Nematoda</taxon>
        <taxon>Chromadorea</taxon>
        <taxon>Rhabditida</taxon>
        <taxon>Spirurina</taxon>
        <taxon>Spiruromorpha</taxon>
        <taxon>Spiruroidea</taxon>
        <taxon>Gongylonematidae</taxon>
        <taxon>Gongylonema</taxon>
    </lineage>
</organism>
<dbReference type="WBParaSite" id="GPUH_0000133001-mRNA-1">
    <property type="protein sequence ID" value="GPUH_0000133001-mRNA-1"/>
    <property type="gene ID" value="GPUH_0000133001"/>
</dbReference>
<name>A0A183CXY7_9BILA</name>
<evidence type="ECO:0000256" key="1">
    <source>
        <dbReference type="SAM" id="MobiDB-lite"/>
    </source>
</evidence>
<sequence>MTPTATMKKTKTVARKRTLISEDETESEESDEDEESESSNSEDDAKQAKGRRTRKSTRKSSKKEVFVEFPVFLEQISLVT</sequence>
<proteinExistence type="predicted"/>
<gene>
    <name evidence="2" type="ORF">GPUH_LOCUS1327</name>
</gene>
<feature type="region of interest" description="Disordered" evidence="1">
    <location>
        <begin position="1"/>
        <end position="62"/>
    </location>
</feature>